<comment type="function">
    <text evidence="10">May have a role in maturation, such as during flavor formation or other metabolite production specific to aging tissues.</text>
</comment>
<dbReference type="AlphaFoldDB" id="A0A1J6ITF3"/>
<dbReference type="Proteomes" id="UP000187609">
    <property type="component" value="Unassembled WGS sequence"/>
</dbReference>
<evidence type="ECO:0000256" key="8">
    <source>
        <dbReference type="ARBA" id="ARBA00023033"/>
    </source>
</evidence>
<accession>A0A1J6ITF3</accession>
<evidence type="ECO:0000313" key="15">
    <source>
        <dbReference type="Proteomes" id="UP000187609"/>
    </source>
</evidence>
<keyword evidence="7 11" id="KW-0408">Iron</keyword>
<evidence type="ECO:0000256" key="3">
    <source>
        <dbReference type="ARBA" id="ARBA00010617"/>
    </source>
</evidence>
<dbReference type="OrthoDB" id="2789670at2759"/>
<dbReference type="PRINTS" id="PR00385">
    <property type="entry name" value="P450"/>
</dbReference>
<dbReference type="GO" id="GO:0016705">
    <property type="term" value="F:oxidoreductase activity, acting on paired donors, with incorporation or reduction of molecular oxygen"/>
    <property type="evidence" value="ECO:0007669"/>
    <property type="project" value="InterPro"/>
</dbReference>
<keyword evidence="13" id="KW-0732">Signal</keyword>
<dbReference type="InterPro" id="IPR017972">
    <property type="entry name" value="Cyt_P450_CS"/>
</dbReference>
<dbReference type="Pfam" id="PF00067">
    <property type="entry name" value="p450"/>
    <property type="match status" value="1"/>
</dbReference>
<evidence type="ECO:0000256" key="10">
    <source>
        <dbReference type="ARBA" id="ARBA00055645"/>
    </source>
</evidence>
<dbReference type="GO" id="GO:0004497">
    <property type="term" value="F:monooxygenase activity"/>
    <property type="evidence" value="ECO:0007669"/>
    <property type="project" value="UniProtKB-KW"/>
</dbReference>
<dbReference type="SUPFAM" id="SSF48264">
    <property type="entry name" value="Cytochrome P450"/>
    <property type="match status" value="1"/>
</dbReference>
<dbReference type="PRINTS" id="PR00463">
    <property type="entry name" value="EP450I"/>
</dbReference>
<feature type="binding site" description="axial binding residue" evidence="11">
    <location>
        <position position="438"/>
    </location>
    <ligand>
        <name>heme</name>
        <dbReference type="ChEBI" id="CHEBI:30413"/>
    </ligand>
    <ligandPart>
        <name>Fe</name>
        <dbReference type="ChEBI" id="CHEBI:18248"/>
    </ligandPart>
</feature>
<evidence type="ECO:0000256" key="5">
    <source>
        <dbReference type="ARBA" id="ARBA00022723"/>
    </source>
</evidence>
<dbReference type="SMR" id="A0A1J6ITF3"/>
<proteinExistence type="inferred from homology"/>
<reference evidence="14" key="1">
    <citation type="submission" date="2016-11" db="EMBL/GenBank/DDBJ databases">
        <title>The genome of Nicotiana attenuata.</title>
        <authorList>
            <person name="Xu S."/>
            <person name="Brockmoeller T."/>
            <person name="Gaquerel E."/>
            <person name="Navarro A."/>
            <person name="Kuhl H."/>
            <person name="Gase K."/>
            <person name="Ling Z."/>
            <person name="Zhou W."/>
            <person name="Kreitzer C."/>
            <person name="Stanke M."/>
            <person name="Tang H."/>
            <person name="Lyons E."/>
            <person name="Pandey P."/>
            <person name="Pandey S.P."/>
            <person name="Timmermann B."/>
            <person name="Baldwin I.T."/>
        </authorList>
    </citation>
    <scope>NUCLEOTIDE SEQUENCE [LARGE SCALE GENOMIC DNA]</scope>
    <source>
        <strain evidence="14">UT</strain>
    </source>
</reference>
<comment type="caution">
    <text evidence="14">The sequence shown here is derived from an EMBL/GenBank/DDBJ whole genome shotgun (WGS) entry which is preliminary data.</text>
</comment>
<dbReference type="PROSITE" id="PS00086">
    <property type="entry name" value="CYTOCHROME_P450"/>
    <property type="match status" value="1"/>
</dbReference>
<evidence type="ECO:0000256" key="1">
    <source>
        <dbReference type="ARBA" id="ARBA00001971"/>
    </source>
</evidence>
<evidence type="ECO:0000256" key="6">
    <source>
        <dbReference type="ARBA" id="ARBA00023002"/>
    </source>
</evidence>
<dbReference type="InterPro" id="IPR036396">
    <property type="entry name" value="Cyt_P450_sf"/>
</dbReference>
<gene>
    <name evidence="14" type="primary">C7A12_7</name>
    <name evidence="14" type="ORF">A4A49_09074</name>
</gene>
<dbReference type="KEGG" id="nau:109229376"/>
<evidence type="ECO:0000256" key="7">
    <source>
        <dbReference type="ARBA" id="ARBA00023004"/>
    </source>
</evidence>
<dbReference type="GeneID" id="109229376"/>
<dbReference type="GO" id="GO:0020037">
    <property type="term" value="F:heme binding"/>
    <property type="evidence" value="ECO:0007669"/>
    <property type="project" value="InterPro"/>
</dbReference>
<dbReference type="GO" id="GO:0016020">
    <property type="term" value="C:membrane"/>
    <property type="evidence" value="ECO:0007669"/>
    <property type="project" value="UniProtKB-SubCell"/>
</dbReference>
<dbReference type="InterPro" id="IPR001128">
    <property type="entry name" value="Cyt_P450"/>
</dbReference>
<dbReference type="GO" id="GO:0005506">
    <property type="term" value="F:iron ion binding"/>
    <property type="evidence" value="ECO:0007669"/>
    <property type="project" value="InterPro"/>
</dbReference>
<keyword evidence="8 12" id="KW-0503">Monooxygenase</keyword>
<dbReference type="EMBL" id="MJEQ01037189">
    <property type="protein sequence ID" value="OIT00999.1"/>
    <property type="molecule type" value="Genomic_DNA"/>
</dbReference>
<feature type="chain" id="PRO_5013131571" evidence="13">
    <location>
        <begin position="24"/>
        <end position="499"/>
    </location>
</feature>
<dbReference type="Gramene" id="OIT00999">
    <property type="protein sequence ID" value="OIT00999"/>
    <property type="gene ID" value="A4A49_09074"/>
</dbReference>
<keyword evidence="4 11" id="KW-0349">Heme</keyword>
<name>A0A1J6ITF3_NICAT</name>
<evidence type="ECO:0000256" key="9">
    <source>
        <dbReference type="ARBA" id="ARBA00023136"/>
    </source>
</evidence>
<evidence type="ECO:0000256" key="11">
    <source>
        <dbReference type="PIRSR" id="PIRSR602401-1"/>
    </source>
</evidence>
<comment type="cofactor">
    <cofactor evidence="1 11">
        <name>heme</name>
        <dbReference type="ChEBI" id="CHEBI:30413"/>
    </cofactor>
</comment>
<dbReference type="PANTHER" id="PTHR47943">
    <property type="entry name" value="CYTOCHROME P450 93A3-LIKE"/>
    <property type="match status" value="1"/>
</dbReference>
<dbReference type="CDD" id="cd11072">
    <property type="entry name" value="CYP71-like"/>
    <property type="match status" value="1"/>
</dbReference>
<evidence type="ECO:0000256" key="2">
    <source>
        <dbReference type="ARBA" id="ARBA00004370"/>
    </source>
</evidence>
<dbReference type="FunFam" id="1.10.630.10:FF:000011">
    <property type="entry name" value="Cytochrome P450 83B1"/>
    <property type="match status" value="1"/>
</dbReference>
<protein>
    <submittedName>
        <fullName evidence="14">Cytochrome p450 cyp736a12</fullName>
    </submittedName>
</protein>
<keyword evidence="6 12" id="KW-0560">Oxidoreductase</keyword>
<evidence type="ECO:0000256" key="13">
    <source>
        <dbReference type="SAM" id="SignalP"/>
    </source>
</evidence>
<dbReference type="OMA" id="ANVWHIN"/>
<evidence type="ECO:0000313" key="14">
    <source>
        <dbReference type="EMBL" id="OIT00999.1"/>
    </source>
</evidence>
<keyword evidence="15" id="KW-1185">Reference proteome</keyword>
<keyword evidence="5 11" id="KW-0479">Metal-binding</keyword>
<comment type="subcellular location">
    <subcellularLocation>
        <location evidence="2">Membrane</location>
    </subcellularLocation>
</comment>
<evidence type="ECO:0000256" key="4">
    <source>
        <dbReference type="ARBA" id="ARBA00022617"/>
    </source>
</evidence>
<comment type="similarity">
    <text evidence="3 12">Belongs to the cytochrome P450 family.</text>
</comment>
<sequence>MASLWLALAVVALFILLLHELQKKFSKNKKKLPPGPRGLPLLGNLHMVGENLHQDLYKIAKKYGPIMTIRFGLVPVIVASSPHAAEQFLKNHDLVFASRPYNEVPQHIFYERRNLVSAKYGPYWRNMRKLCTLQLLSNAKIHQFQPMRKQELGILVNFLKHAASEGTVIDLSAKVASLSANMSCLMIFGKKYMDEDLGDKGFKALIQDILHIAALPNFAEFFPFLRVLDLQGFARRMKELAKLFDEFLERVIDEHVQSTEQKQAKDMVDTLMSIMQSKEAEFEFDRRHIKAILLDLLIASMDTSSTTIEWTVTELLRHPKVMKKVQNELEQVVGKNRMVEESDLESLEYLDMVIKEGCRLHPVAPLLLPHESIEDCTVDGFHLPKGSRLLLNVWAIGRDSDTWLEPQKFKPERFQGSNVDLRGRNYELLPFGSGRRGCPGLQLGLTIVRLVIAQLVHCFDWELPNGMLPKDIDMTEKFGLVTARAQHLMAIPTYRLHMK</sequence>
<dbReference type="PANTHER" id="PTHR47943:SF7">
    <property type="entry name" value="CYTOCHROME P450"/>
    <property type="match status" value="1"/>
</dbReference>
<organism evidence="14 15">
    <name type="scientific">Nicotiana attenuata</name>
    <name type="common">Coyote tobacco</name>
    <dbReference type="NCBI Taxonomy" id="49451"/>
    <lineage>
        <taxon>Eukaryota</taxon>
        <taxon>Viridiplantae</taxon>
        <taxon>Streptophyta</taxon>
        <taxon>Embryophyta</taxon>
        <taxon>Tracheophyta</taxon>
        <taxon>Spermatophyta</taxon>
        <taxon>Magnoliopsida</taxon>
        <taxon>eudicotyledons</taxon>
        <taxon>Gunneridae</taxon>
        <taxon>Pentapetalae</taxon>
        <taxon>asterids</taxon>
        <taxon>lamiids</taxon>
        <taxon>Solanales</taxon>
        <taxon>Solanaceae</taxon>
        <taxon>Nicotianoideae</taxon>
        <taxon>Nicotianeae</taxon>
        <taxon>Nicotiana</taxon>
    </lineage>
</organism>
<dbReference type="Gene3D" id="1.10.630.10">
    <property type="entry name" value="Cytochrome P450"/>
    <property type="match status" value="1"/>
</dbReference>
<dbReference type="InterPro" id="IPR002401">
    <property type="entry name" value="Cyt_P450_E_grp-I"/>
</dbReference>
<keyword evidence="9" id="KW-0472">Membrane</keyword>
<feature type="signal peptide" evidence="13">
    <location>
        <begin position="1"/>
        <end position="23"/>
    </location>
</feature>
<evidence type="ECO:0000256" key="12">
    <source>
        <dbReference type="RuleBase" id="RU000461"/>
    </source>
</evidence>